<dbReference type="Pfam" id="PF01073">
    <property type="entry name" value="3Beta_HSD"/>
    <property type="match status" value="1"/>
</dbReference>
<comment type="similarity">
    <text evidence="2">Belongs to the NAD(P)-dependent epimerase/dehydratase family. Dihydroflavonol-4-reductase subfamily.</text>
</comment>
<proteinExistence type="inferred from homology"/>
<dbReference type="InterPro" id="IPR050425">
    <property type="entry name" value="NAD(P)_dehydrat-like"/>
</dbReference>
<feature type="domain" description="3-beta hydroxysteroid dehydrogenase/isomerase" evidence="3">
    <location>
        <begin position="20"/>
        <end position="299"/>
    </location>
</feature>
<keyword evidence="1" id="KW-0560">Oxidoreductase</keyword>
<evidence type="ECO:0000259" key="3">
    <source>
        <dbReference type="Pfam" id="PF01073"/>
    </source>
</evidence>
<gene>
    <name evidence="4" type="ORF">NA57DRAFT_38404</name>
</gene>
<accession>A0A9P4IKK7</accession>
<dbReference type="SUPFAM" id="SSF51735">
    <property type="entry name" value="NAD(P)-binding Rossmann-fold domains"/>
    <property type="match status" value="1"/>
</dbReference>
<organism evidence="4 5">
    <name type="scientific">Rhizodiscina lignyota</name>
    <dbReference type="NCBI Taxonomy" id="1504668"/>
    <lineage>
        <taxon>Eukaryota</taxon>
        <taxon>Fungi</taxon>
        <taxon>Dikarya</taxon>
        <taxon>Ascomycota</taxon>
        <taxon>Pezizomycotina</taxon>
        <taxon>Dothideomycetes</taxon>
        <taxon>Pleosporomycetidae</taxon>
        <taxon>Aulographales</taxon>
        <taxon>Rhizodiscinaceae</taxon>
        <taxon>Rhizodiscina</taxon>
    </lineage>
</organism>
<evidence type="ECO:0000313" key="5">
    <source>
        <dbReference type="Proteomes" id="UP000799772"/>
    </source>
</evidence>
<evidence type="ECO:0000313" key="4">
    <source>
        <dbReference type="EMBL" id="KAF2099871.1"/>
    </source>
</evidence>
<dbReference type="Proteomes" id="UP000799772">
    <property type="component" value="Unassembled WGS sequence"/>
</dbReference>
<keyword evidence="5" id="KW-1185">Reference proteome</keyword>
<sequence length="399" mass="43854">MLQPLPDDLPKPLQPIKSALVVGGCGFLGHHIVHQLLQRHHDAQIHVLDLRCEKNIISDARLSYHDGDITDPAAMAALLNDIKPQAVIHTASPHFGVTKAMEELMYKVNVSGTKNLLEKSKECGSVKAFVYTSSASVVMKKVMVMREGGLRNVDEDWAVAAENEQWEYYGTTKALAEQAVLEANRTATQFFTAAIRPALIYGEGDIQALPLILQAARRGQWRFQIGDNSNLFDVTYAGNAAYAHLLAAEALLYTHTLGSTVPLDLERVDGEAFFVTNDAPVYFWDFCRQAWKAAGIAESTDKVWVLGQSFSMGLGAFLEGVMWVLGKQANLTKEKVRFSTISRYYNISKAKKRLGYRSIVGFEEGIRRAVVEIDERGAGGKVTANAVNGHANGTGKKAQ</sequence>
<dbReference type="InterPro" id="IPR002225">
    <property type="entry name" value="3Beta_OHSteriod_DH/Estase"/>
</dbReference>
<dbReference type="EMBL" id="ML978125">
    <property type="protein sequence ID" value="KAF2099871.1"/>
    <property type="molecule type" value="Genomic_DNA"/>
</dbReference>
<name>A0A9P4IKK7_9PEZI</name>
<dbReference type="GO" id="GO:0005783">
    <property type="term" value="C:endoplasmic reticulum"/>
    <property type="evidence" value="ECO:0007669"/>
    <property type="project" value="TreeGrafter"/>
</dbReference>
<dbReference type="Gene3D" id="3.40.50.720">
    <property type="entry name" value="NAD(P)-binding Rossmann-like Domain"/>
    <property type="match status" value="1"/>
</dbReference>
<dbReference type="AlphaFoldDB" id="A0A9P4IKK7"/>
<dbReference type="OrthoDB" id="10058185at2759"/>
<dbReference type="InterPro" id="IPR036291">
    <property type="entry name" value="NAD(P)-bd_dom_sf"/>
</dbReference>
<evidence type="ECO:0000256" key="2">
    <source>
        <dbReference type="ARBA" id="ARBA00023445"/>
    </source>
</evidence>
<reference evidence="4" key="1">
    <citation type="journal article" date="2020" name="Stud. Mycol.">
        <title>101 Dothideomycetes genomes: a test case for predicting lifestyles and emergence of pathogens.</title>
        <authorList>
            <person name="Haridas S."/>
            <person name="Albert R."/>
            <person name="Binder M."/>
            <person name="Bloem J."/>
            <person name="Labutti K."/>
            <person name="Salamov A."/>
            <person name="Andreopoulos B."/>
            <person name="Baker S."/>
            <person name="Barry K."/>
            <person name="Bills G."/>
            <person name="Bluhm B."/>
            <person name="Cannon C."/>
            <person name="Castanera R."/>
            <person name="Culley D."/>
            <person name="Daum C."/>
            <person name="Ezra D."/>
            <person name="Gonzalez J."/>
            <person name="Henrissat B."/>
            <person name="Kuo A."/>
            <person name="Liang C."/>
            <person name="Lipzen A."/>
            <person name="Lutzoni F."/>
            <person name="Magnuson J."/>
            <person name="Mondo S."/>
            <person name="Nolan M."/>
            <person name="Ohm R."/>
            <person name="Pangilinan J."/>
            <person name="Park H.-J."/>
            <person name="Ramirez L."/>
            <person name="Alfaro M."/>
            <person name="Sun H."/>
            <person name="Tritt A."/>
            <person name="Yoshinaga Y."/>
            <person name="Zwiers L.-H."/>
            <person name="Turgeon B."/>
            <person name="Goodwin S."/>
            <person name="Spatafora J."/>
            <person name="Crous P."/>
            <person name="Grigoriev I."/>
        </authorList>
    </citation>
    <scope>NUCLEOTIDE SEQUENCE</scope>
    <source>
        <strain evidence="4">CBS 133067</strain>
    </source>
</reference>
<dbReference type="PANTHER" id="PTHR10366">
    <property type="entry name" value="NAD DEPENDENT EPIMERASE/DEHYDRATASE"/>
    <property type="match status" value="1"/>
</dbReference>
<evidence type="ECO:0000256" key="1">
    <source>
        <dbReference type="ARBA" id="ARBA00023002"/>
    </source>
</evidence>
<dbReference type="GO" id="GO:0006696">
    <property type="term" value="P:ergosterol biosynthetic process"/>
    <property type="evidence" value="ECO:0007669"/>
    <property type="project" value="TreeGrafter"/>
</dbReference>
<dbReference type="PANTHER" id="PTHR10366:SF564">
    <property type="entry name" value="STEROL-4-ALPHA-CARBOXYLATE 3-DEHYDROGENASE, DECARBOXYLATING"/>
    <property type="match status" value="1"/>
</dbReference>
<dbReference type="GO" id="GO:0000252">
    <property type="term" value="F:3-beta-hydroxysteroid dehydrogenase [NAD(P)+]/C4-decarboxylase activity"/>
    <property type="evidence" value="ECO:0007669"/>
    <property type="project" value="TreeGrafter"/>
</dbReference>
<protein>
    <recommendedName>
        <fullName evidence="3">3-beta hydroxysteroid dehydrogenase/isomerase domain-containing protein</fullName>
    </recommendedName>
</protein>
<comment type="caution">
    <text evidence="4">The sequence shown here is derived from an EMBL/GenBank/DDBJ whole genome shotgun (WGS) entry which is preliminary data.</text>
</comment>